<sequence length="43" mass="5371">MKMIDVVINEKICYNTYTMCKWWEKNGNKRITRKYWNEQKGIL</sequence>
<dbReference type="EMBL" id="CABHNI010000006">
    <property type="protein sequence ID" value="VUW92012.1"/>
    <property type="molecule type" value="Genomic_DNA"/>
</dbReference>
<accession>A0A564SAK1</accession>
<organism evidence="1 2">
    <name type="scientific">Dorea formicigenerans</name>
    <dbReference type="NCBI Taxonomy" id="39486"/>
    <lineage>
        <taxon>Bacteria</taxon>
        <taxon>Bacillati</taxon>
        <taxon>Bacillota</taxon>
        <taxon>Clostridia</taxon>
        <taxon>Lachnospirales</taxon>
        <taxon>Lachnospiraceae</taxon>
        <taxon>Dorea</taxon>
    </lineage>
</organism>
<evidence type="ECO:0000313" key="1">
    <source>
        <dbReference type="EMBL" id="VUW92012.1"/>
    </source>
</evidence>
<dbReference type="Proteomes" id="UP000358366">
    <property type="component" value="Unassembled WGS sequence"/>
</dbReference>
<name>A0A564SAK1_9FIRM</name>
<evidence type="ECO:0000313" key="2">
    <source>
        <dbReference type="Proteomes" id="UP000358366"/>
    </source>
</evidence>
<proteinExistence type="predicted"/>
<protein>
    <submittedName>
        <fullName evidence="1">Uncharacterized protein</fullName>
    </submittedName>
</protein>
<gene>
    <name evidence="1" type="ORF">DFSSTS7063_00189</name>
</gene>
<reference evidence="1 2" key="1">
    <citation type="submission" date="2019-07" db="EMBL/GenBank/DDBJ databases">
        <authorList>
            <person name="Hibberd C M."/>
            <person name="Gehrig L. J."/>
            <person name="Chang H.-W."/>
            <person name="Venkatesh S."/>
        </authorList>
    </citation>
    <scope>NUCLEOTIDE SEQUENCE [LARGE SCALE GENOMIC DNA]</scope>
    <source>
        <strain evidence="1">Dorea_formicigenerans_SSTS_Bg7063</strain>
    </source>
</reference>
<dbReference type="AlphaFoldDB" id="A0A564SAK1"/>